<proteinExistence type="predicted"/>
<name>A0ABW0XH14_9ACTN</name>
<reference evidence="2" key="1">
    <citation type="journal article" date="2019" name="Int. J. Syst. Evol. Microbiol.">
        <title>The Global Catalogue of Microorganisms (GCM) 10K type strain sequencing project: providing services to taxonomists for standard genome sequencing and annotation.</title>
        <authorList>
            <consortium name="The Broad Institute Genomics Platform"/>
            <consortium name="The Broad Institute Genome Sequencing Center for Infectious Disease"/>
            <person name="Wu L."/>
            <person name="Ma J."/>
        </authorList>
    </citation>
    <scope>NUCLEOTIDE SEQUENCE [LARGE SCALE GENOMIC DNA]</scope>
    <source>
        <strain evidence="2">CGMCC 4.1437</strain>
    </source>
</reference>
<dbReference type="EMBL" id="JBHSOF010000098">
    <property type="protein sequence ID" value="MFC5668404.1"/>
    <property type="molecule type" value="Genomic_DNA"/>
</dbReference>
<keyword evidence="2" id="KW-1185">Reference proteome</keyword>
<protein>
    <recommendedName>
        <fullName evidence="3">Transposase</fullName>
    </recommendedName>
</protein>
<organism evidence="1 2">
    <name type="scientific">Kitasatospora misakiensis</name>
    <dbReference type="NCBI Taxonomy" id="67330"/>
    <lineage>
        <taxon>Bacteria</taxon>
        <taxon>Bacillati</taxon>
        <taxon>Actinomycetota</taxon>
        <taxon>Actinomycetes</taxon>
        <taxon>Kitasatosporales</taxon>
        <taxon>Streptomycetaceae</taxon>
        <taxon>Kitasatospora</taxon>
    </lineage>
</organism>
<evidence type="ECO:0000313" key="2">
    <source>
        <dbReference type="Proteomes" id="UP001595975"/>
    </source>
</evidence>
<evidence type="ECO:0000313" key="1">
    <source>
        <dbReference type="EMBL" id="MFC5668404.1"/>
    </source>
</evidence>
<dbReference type="RefSeq" id="WP_380230040.1">
    <property type="nucleotide sequence ID" value="NZ_JBHSOF010000098.1"/>
</dbReference>
<evidence type="ECO:0008006" key="3">
    <source>
        <dbReference type="Google" id="ProtNLM"/>
    </source>
</evidence>
<accession>A0ABW0XH14</accession>
<dbReference type="Proteomes" id="UP001595975">
    <property type="component" value="Unassembled WGS sequence"/>
</dbReference>
<gene>
    <name evidence="1" type="ORF">ACFP3U_36285</name>
</gene>
<comment type="caution">
    <text evidence="1">The sequence shown here is derived from an EMBL/GenBank/DDBJ whole genome shotgun (WGS) entry which is preliminary data.</text>
</comment>
<sequence length="41" mass="4958">MFEHTDELLRSPLRNNRPFVHNRSGEEPYVDLVAIWCVLFR</sequence>